<reference evidence="1 2" key="1">
    <citation type="submission" date="2010-01" db="EMBL/GenBank/DDBJ databases">
        <authorList>
            <person name="Weinstock G."/>
            <person name="Sodergren E."/>
            <person name="Clifton S."/>
            <person name="Fulton L."/>
            <person name="Fulton B."/>
            <person name="Courtney L."/>
            <person name="Fronick C."/>
            <person name="Harrison M."/>
            <person name="Strong C."/>
            <person name="Farmer C."/>
            <person name="Delahaunty K."/>
            <person name="Markovic C."/>
            <person name="Hall O."/>
            <person name="Minx P."/>
            <person name="Tomlinson C."/>
            <person name="Mitreva M."/>
            <person name="Nelson J."/>
            <person name="Hou S."/>
            <person name="Wollam A."/>
            <person name="Pepin K.H."/>
            <person name="Johnson M."/>
            <person name="Bhonagiri V."/>
            <person name="Nash W.E."/>
            <person name="Warren W."/>
            <person name="Chinwalla A."/>
            <person name="Mardis E.R."/>
            <person name="Wilson R.K."/>
        </authorList>
    </citation>
    <scope>NUCLEOTIDE SEQUENCE [LARGE SCALE GENOMIC DNA]</scope>
    <source>
        <strain evidence="1 2">NJ9703</strain>
    </source>
</reference>
<gene>
    <name evidence="1" type="ORF">NEISUBOT_03816</name>
</gene>
<proteinExistence type="predicted"/>
<dbReference type="Proteomes" id="UP000004621">
    <property type="component" value="Unassembled WGS sequence"/>
</dbReference>
<dbReference type="AlphaFoldDB" id="A0A9W5ISI1"/>
<dbReference type="EMBL" id="ACEO02000002">
    <property type="protein sequence ID" value="EFC52978.1"/>
    <property type="molecule type" value="Genomic_DNA"/>
</dbReference>
<comment type="caution">
    <text evidence="1">The sequence shown here is derived from an EMBL/GenBank/DDBJ whole genome shotgun (WGS) entry which is preliminary data.</text>
</comment>
<evidence type="ECO:0000313" key="1">
    <source>
        <dbReference type="EMBL" id="EFC52978.1"/>
    </source>
</evidence>
<organism evidence="1 2">
    <name type="scientific">Neisseria subflava NJ9703</name>
    <dbReference type="NCBI Taxonomy" id="546268"/>
    <lineage>
        <taxon>Bacteria</taxon>
        <taxon>Pseudomonadati</taxon>
        <taxon>Pseudomonadota</taxon>
        <taxon>Betaproteobacteria</taxon>
        <taxon>Neisseriales</taxon>
        <taxon>Neisseriaceae</taxon>
        <taxon>Neisseria</taxon>
    </lineage>
</organism>
<sequence length="48" mass="5738">MILKANETKGRLKIFRRPFKFVIQFQNSEYKKANTPSRCIGFRYLLNA</sequence>
<protein>
    <submittedName>
        <fullName evidence="1">Uncharacterized protein</fullName>
    </submittedName>
</protein>
<accession>A0A9W5ISI1</accession>
<evidence type="ECO:0000313" key="2">
    <source>
        <dbReference type="Proteomes" id="UP000004621"/>
    </source>
</evidence>
<name>A0A9W5ISI1_NEISU</name>